<comment type="similarity">
    <text evidence="1">Belongs to the glycosyl hydrolase 3 family.</text>
</comment>
<evidence type="ECO:0000256" key="2">
    <source>
        <dbReference type="ARBA" id="ARBA00022801"/>
    </source>
</evidence>
<dbReference type="EC" id="3.2.1.21" evidence="5"/>
<feature type="domain" description="Fibronectin type III-like" evidence="4">
    <location>
        <begin position="684"/>
        <end position="754"/>
    </location>
</feature>
<keyword evidence="2 5" id="KW-0378">Hydrolase</keyword>
<dbReference type="PANTHER" id="PTHR42715">
    <property type="entry name" value="BETA-GLUCOSIDASE"/>
    <property type="match status" value="1"/>
</dbReference>
<dbReference type="Pfam" id="PF01915">
    <property type="entry name" value="Glyco_hydro_3_C"/>
    <property type="match status" value="1"/>
</dbReference>
<dbReference type="PANTHER" id="PTHR42715:SF10">
    <property type="entry name" value="BETA-GLUCOSIDASE"/>
    <property type="match status" value="1"/>
</dbReference>
<dbReference type="Pfam" id="PF14310">
    <property type="entry name" value="Fn3-like"/>
    <property type="match status" value="1"/>
</dbReference>
<accession>A0ABX8TKU4</accession>
<keyword evidence="5" id="KW-0326">Glycosidase</keyword>
<dbReference type="Pfam" id="PF00933">
    <property type="entry name" value="Glyco_hydro_3"/>
    <property type="match status" value="1"/>
</dbReference>
<keyword evidence="3" id="KW-0732">Signal</keyword>
<dbReference type="InterPro" id="IPR050288">
    <property type="entry name" value="Cellulose_deg_GH3"/>
</dbReference>
<feature type="chain" id="PRO_5046209242" evidence="3">
    <location>
        <begin position="26"/>
        <end position="765"/>
    </location>
</feature>
<dbReference type="EMBL" id="CP080034">
    <property type="protein sequence ID" value="QYC11843.1"/>
    <property type="molecule type" value="Genomic_DNA"/>
</dbReference>
<dbReference type="InterPro" id="IPR026891">
    <property type="entry name" value="Fn3-like"/>
</dbReference>
<dbReference type="SMART" id="SM01217">
    <property type="entry name" value="Fn3_like"/>
    <property type="match status" value="1"/>
</dbReference>
<dbReference type="InterPro" id="IPR001764">
    <property type="entry name" value="Glyco_hydro_3_N"/>
</dbReference>
<evidence type="ECO:0000259" key="4">
    <source>
        <dbReference type="SMART" id="SM01217"/>
    </source>
</evidence>
<organism evidence="5 6">
    <name type="scientific">Brevundimonas nasdae</name>
    <dbReference type="NCBI Taxonomy" id="172043"/>
    <lineage>
        <taxon>Bacteria</taxon>
        <taxon>Pseudomonadati</taxon>
        <taxon>Pseudomonadota</taxon>
        <taxon>Alphaproteobacteria</taxon>
        <taxon>Caulobacterales</taxon>
        <taxon>Caulobacteraceae</taxon>
        <taxon>Brevundimonas</taxon>
    </lineage>
</organism>
<evidence type="ECO:0000256" key="3">
    <source>
        <dbReference type="SAM" id="SignalP"/>
    </source>
</evidence>
<evidence type="ECO:0000313" key="5">
    <source>
        <dbReference type="EMBL" id="QYC11843.1"/>
    </source>
</evidence>
<dbReference type="GeneID" id="94375166"/>
<protein>
    <submittedName>
        <fullName evidence="5">Beta-glucosidase BglX</fullName>
        <ecNumber evidence="5">3.2.1.21</ecNumber>
    </submittedName>
</protein>
<dbReference type="NCBIfam" id="NF011678">
    <property type="entry name" value="PRK15098.1"/>
    <property type="match status" value="1"/>
</dbReference>
<proteinExistence type="inferred from homology"/>
<evidence type="ECO:0000313" key="6">
    <source>
        <dbReference type="Proteomes" id="UP000824334"/>
    </source>
</evidence>
<evidence type="ECO:0000256" key="1">
    <source>
        <dbReference type="ARBA" id="ARBA00005336"/>
    </source>
</evidence>
<reference evidence="5 6" key="1">
    <citation type="submission" date="2021-07" db="EMBL/GenBank/DDBJ databases">
        <title>Isolation and characterization of bacteria from a gold mining with a capacity of golden bioaccumulation.</title>
        <authorList>
            <person name="Yang X.J."/>
        </authorList>
    </citation>
    <scope>NUCLEOTIDE SEQUENCE [LARGE SCALE GENOMIC DNA]</scope>
    <source>
        <strain evidence="5 6">Au29</strain>
    </source>
</reference>
<dbReference type="Proteomes" id="UP000824334">
    <property type="component" value="Chromosome"/>
</dbReference>
<dbReference type="RefSeq" id="WP_219354352.1">
    <property type="nucleotide sequence ID" value="NZ_CP080034.1"/>
</dbReference>
<name>A0ABX8TKU4_9CAUL</name>
<dbReference type="InterPro" id="IPR002772">
    <property type="entry name" value="Glyco_hydro_3_C"/>
</dbReference>
<gene>
    <name evidence="5" type="primary">bglX</name>
    <name evidence="5" type="ORF">KWG56_07805</name>
</gene>
<feature type="signal peptide" evidence="3">
    <location>
        <begin position="1"/>
        <end position="25"/>
    </location>
</feature>
<keyword evidence="6" id="KW-1185">Reference proteome</keyword>
<dbReference type="GO" id="GO:0008422">
    <property type="term" value="F:beta-glucosidase activity"/>
    <property type="evidence" value="ECO:0007669"/>
    <property type="project" value="UniProtKB-EC"/>
</dbReference>
<sequence length="765" mass="82162">MRSRLLKRLLVGVAVCSLTGTTVIAGPVAPVSAVAPAPTAVQSPEARADALIARMTLEEKVGQVSQQFVLGSAAPVETRVKAAQLGSVLFVRDPVVVNRIQKMAVEETRLGIPLLFGYDVIHGFRTVFPVPLAMAATWKPGLVEQSQSVAAQEARASGIHWTFAPMLDLTRDPRWGRIVEGPGEDPYLASVLAAAQVRGFQGETIGAPGHVLAGPKHFLGYGASEGGRDYDSVNLSDTQLYNVYLPPFIAAIDAGAANVMSAYMELNDVPAVANDWLLNGLLRDELGFEGFVVSDANGVRSLIPQHFATDATDAAIRSIRAGNDMEMAMGTGAFDNLVAAVRDGRLDEAVVNRAVRRVLIAKFKMGLFENPYVDASLTESVLTAPDHRVLARQAAEQAMVLLQNKDGALPLQRGAHQRVAVIGPLADSPVDTVGPWAFADKTDETVTIFKGLKAKLEGAAQVETAPGVQIRRGTPSMFSAMRPMPARWDAAKAEAEYARALDLAQRSDLIILTVGEDYYMSGEQASRVSLSLPGEQQKLIDAVTALGKPVVMVMVNGRPLDIRRAATQVPAILEAWHPGSEGGAAVANVLYGDVNPGGKLPITWPRDAGQIPLYYAHNRTKDPATAATRYWDEASTPLYPFGYGLSYTDFKFSDIAVSQPSIAADGQLTVSVVVTNTGARAGDETAQLYIHQRAGRATRPVRELKGFQRITLAPGESRTLTFTLGEAELKYWSGAERKWVIDPGVFDVWIGGDSRADLTTTFEVR</sequence>